<dbReference type="PANTHER" id="PTHR21666">
    <property type="entry name" value="PEPTIDASE-RELATED"/>
    <property type="match status" value="1"/>
</dbReference>
<sequence length="327" mass="35449">MAKKFVSPRRAKQKTQKVWSFSITVLCVFIALVSGALLERRFGYQQTKGTVEATRDISSVQQNPAQQHLIEQSLAQLAQQLAEAKIMLEDITRLTNRLSGDSALNLGIGGNTLSQPSLGEDAKPMEEFIDEGGYSGEKIGRELDLLKQKLNLQLNRVRTFDVLMQSRQIALDRVPTGIPVSMLQARMTSPFGWRLHPVSGESRLHAGVDFAAPKGTPIYAASSGVVASSSYVSGYGNLVEIDHGSGVSTVYAHNSENLVEAGDLVTRRQLIARIGNTGNSTGAHLHFEVRVDGVPIDPILVLGKDLSQVKLGAGTSFLDTLKLLSQE</sequence>
<dbReference type="FunFam" id="2.70.70.10:FF:000006">
    <property type="entry name" value="M23 family peptidase"/>
    <property type="match status" value="1"/>
</dbReference>
<keyword evidence="3" id="KW-1185">Reference proteome</keyword>
<dbReference type="eggNOG" id="COG0739">
    <property type="taxonomic scope" value="Bacteria"/>
</dbReference>
<name>A0A095ZBK9_9BURK</name>
<dbReference type="GeneID" id="93428604"/>
<dbReference type="PANTHER" id="PTHR21666:SF270">
    <property type="entry name" value="MUREIN HYDROLASE ACTIVATOR ENVC"/>
    <property type="match status" value="1"/>
</dbReference>
<dbReference type="Pfam" id="PF01551">
    <property type="entry name" value="Peptidase_M23"/>
    <property type="match status" value="1"/>
</dbReference>
<dbReference type="RefSeq" id="WP_018026548.1">
    <property type="nucleotide sequence ID" value="NZ_JRNI01000006.1"/>
</dbReference>
<dbReference type="InterPro" id="IPR011055">
    <property type="entry name" value="Dup_hybrid_motif"/>
</dbReference>
<dbReference type="InterPro" id="IPR050570">
    <property type="entry name" value="Cell_wall_metabolism_enzyme"/>
</dbReference>
<dbReference type="InterPro" id="IPR016047">
    <property type="entry name" value="M23ase_b-sheet_dom"/>
</dbReference>
<dbReference type="SUPFAM" id="SSF51261">
    <property type="entry name" value="Duplicated hybrid motif"/>
    <property type="match status" value="1"/>
</dbReference>
<dbReference type="OrthoDB" id="9815245at2"/>
<dbReference type="Proteomes" id="UP000029629">
    <property type="component" value="Unassembled WGS sequence"/>
</dbReference>
<dbReference type="AlphaFoldDB" id="A0A095ZBK9"/>
<evidence type="ECO:0000259" key="1">
    <source>
        <dbReference type="Pfam" id="PF01551"/>
    </source>
</evidence>
<evidence type="ECO:0000313" key="2">
    <source>
        <dbReference type="EMBL" id="KGF32160.1"/>
    </source>
</evidence>
<dbReference type="Gene3D" id="2.70.70.10">
    <property type="entry name" value="Glucose Permease (Domain IIA)"/>
    <property type="match status" value="1"/>
</dbReference>
<organism evidence="2 3">
    <name type="scientific">Oligella urethralis DNF00040</name>
    <dbReference type="NCBI Taxonomy" id="1401065"/>
    <lineage>
        <taxon>Bacteria</taxon>
        <taxon>Pseudomonadati</taxon>
        <taxon>Pseudomonadota</taxon>
        <taxon>Betaproteobacteria</taxon>
        <taxon>Burkholderiales</taxon>
        <taxon>Alcaligenaceae</taxon>
        <taxon>Oligella</taxon>
    </lineage>
</organism>
<protein>
    <recommendedName>
        <fullName evidence="1">M23ase beta-sheet core domain-containing protein</fullName>
    </recommendedName>
</protein>
<accession>A0A095ZBK9</accession>
<comment type="caution">
    <text evidence="2">The sequence shown here is derived from an EMBL/GenBank/DDBJ whole genome shotgun (WGS) entry which is preliminary data.</text>
</comment>
<dbReference type="CDD" id="cd12797">
    <property type="entry name" value="M23_peptidase"/>
    <property type="match status" value="1"/>
</dbReference>
<dbReference type="EMBL" id="JRNI01000006">
    <property type="protein sequence ID" value="KGF32160.1"/>
    <property type="molecule type" value="Genomic_DNA"/>
</dbReference>
<feature type="domain" description="M23ase beta-sheet core" evidence="1">
    <location>
        <begin position="204"/>
        <end position="298"/>
    </location>
</feature>
<reference evidence="2 3" key="1">
    <citation type="submission" date="2014-07" db="EMBL/GenBank/DDBJ databases">
        <authorList>
            <person name="McCorrison J."/>
            <person name="Sanka R."/>
            <person name="Torralba M."/>
            <person name="Gillis M."/>
            <person name="Haft D.H."/>
            <person name="Methe B."/>
            <person name="Sutton G."/>
            <person name="Nelson K.E."/>
        </authorList>
    </citation>
    <scope>NUCLEOTIDE SEQUENCE [LARGE SCALE GENOMIC DNA]</scope>
    <source>
        <strain evidence="2 3">DNF00040</strain>
    </source>
</reference>
<evidence type="ECO:0000313" key="3">
    <source>
        <dbReference type="Proteomes" id="UP000029629"/>
    </source>
</evidence>
<proteinExistence type="predicted"/>
<dbReference type="GO" id="GO:0004222">
    <property type="term" value="F:metalloendopeptidase activity"/>
    <property type="evidence" value="ECO:0007669"/>
    <property type="project" value="TreeGrafter"/>
</dbReference>
<gene>
    <name evidence="2" type="ORF">HMPREF2130_01445</name>
</gene>